<dbReference type="AlphaFoldDB" id="A0A409Y4A7"/>
<organism evidence="1 2">
    <name type="scientific">Gymnopilus dilepis</name>
    <dbReference type="NCBI Taxonomy" id="231916"/>
    <lineage>
        <taxon>Eukaryota</taxon>
        <taxon>Fungi</taxon>
        <taxon>Dikarya</taxon>
        <taxon>Basidiomycota</taxon>
        <taxon>Agaricomycotina</taxon>
        <taxon>Agaricomycetes</taxon>
        <taxon>Agaricomycetidae</taxon>
        <taxon>Agaricales</taxon>
        <taxon>Agaricineae</taxon>
        <taxon>Hymenogastraceae</taxon>
        <taxon>Gymnopilus</taxon>
    </lineage>
</organism>
<dbReference type="Proteomes" id="UP000284706">
    <property type="component" value="Unassembled WGS sequence"/>
</dbReference>
<dbReference type="EMBL" id="NHYE01001198">
    <property type="protein sequence ID" value="PPQ97781.1"/>
    <property type="molecule type" value="Genomic_DNA"/>
</dbReference>
<dbReference type="InParanoid" id="A0A409Y4A7"/>
<keyword evidence="2" id="KW-1185">Reference proteome</keyword>
<comment type="caution">
    <text evidence="1">The sequence shown here is derived from an EMBL/GenBank/DDBJ whole genome shotgun (WGS) entry which is preliminary data.</text>
</comment>
<name>A0A409Y4A7_9AGAR</name>
<gene>
    <name evidence="1" type="ORF">CVT26_012810</name>
</gene>
<protein>
    <submittedName>
        <fullName evidence="1">Uncharacterized protein</fullName>
    </submittedName>
</protein>
<accession>A0A409Y4A7</accession>
<evidence type="ECO:0000313" key="1">
    <source>
        <dbReference type="EMBL" id="PPQ97781.1"/>
    </source>
</evidence>
<proteinExistence type="predicted"/>
<evidence type="ECO:0000313" key="2">
    <source>
        <dbReference type="Proteomes" id="UP000284706"/>
    </source>
</evidence>
<sequence length="86" mass="9267">MNGTNDLDLNLDLDLAHNQLRRGRGDASCIFHRAPPRPGSNPDAALHTQLYTPRASHARETRTMGAGQQHRKGLEGLEGLGVIAGC</sequence>
<reference evidence="1 2" key="1">
    <citation type="journal article" date="2018" name="Evol. Lett.">
        <title>Horizontal gene cluster transfer increased hallucinogenic mushroom diversity.</title>
        <authorList>
            <person name="Reynolds H.T."/>
            <person name="Vijayakumar V."/>
            <person name="Gluck-Thaler E."/>
            <person name="Korotkin H.B."/>
            <person name="Matheny P.B."/>
            <person name="Slot J.C."/>
        </authorList>
    </citation>
    <scope>NUCLEOTIDE SEQUENCE [LARGE SCALE GENOMIC DNA]</scope>
    <source>
        <strain evidence="1 2">SRW20</strain>
    </source>
</reference>